<dbReference type="Pfam" id="PF17482">
    <property type="entry name" value="Phage_sheath_1C"/>
    <property type="match status" value="1"/>
</dbReference>
<dbReference type="Proteomes" id="UP000177870">
    <property type="component" value="Chromosome"/>
</dbReference>
<feature type="domain" description="Tail sheath protein C-terminal" evidence="3">
    <location>
        <begin position="692"/>
        <end position="796"/>
    </location>
</feature>
<dbReference type="RefSeq" id="WP_070393333.1">
    <property type="nucleotide sequence ID" value="NZ_CP017599.1"/>
</dbReference>
<evidence type="ECO:0000313" key="5">
    <source>
        <dbReference type="Proteomes" id="UP000177870"/>
    </source>
</evidence>
<proteinExistence type="inferred from homology"/>
<evidence type="ECO:0000313" key="4">
    <source>
        <dbReference type="EMBL" id="AOX00882.1"/>
    </source>
</evidence>
<evidence type="ECO:0000259" key="3">
    <source>
        <dbReference type="Pfam" id="PF17482"/>
    </source>
</evidence>
<dbReference type="InterPro" id="IPR020287">
    <property type="entry name" value="Tail_sheath_C"/>
</dbReference>
<protein>
    <recommendedName>
        <fullName evidence="3">Tail sheath protein C-terminal domain-containing protein</fullName>
    </recommendedName>
</protein>
<feature type="compositionally biased region" description="Polar residues" evidence="2">
    <location>
        <begin position="140"/>
        <end position="150"/>
    </location>
</feature>
<accession>A0A1D8TT95</accession>
<feature type="region of interest" description="Disordered" evidence="2">
    <location>
        <begin position="126"/>
        <end position="150"/>
    </location>
</feature>
<sequence length="801" mass="88332">MPVTPTYPGVYVEEIPSGVRTITGVATSITAFIGRAFRGPTDEPILINNYGEYERIFGGLWNESTMGFAVRDFYTNGGSQAVIVRLFNPGEMQATTDNQVLDTVSAIQSAANTDKTEKKEDGITEAKNHLDITPPPAVSDPNNWPEQSTGEGKIAKDFAIEMYNSNVWAAVDDIKNAGNEARGITEAKRHLDNKTPPPGGEPKTWPYQNTERGQTAKKIAIELHKLQDVIPVVNDIKDTENKDDGILAAQTNLDTQPEQLSNDPNTWPDQTTVPGKIAKEIGINIYSLSDELNVDQYQEEVNKIIGNVLESHGLINIVSAEDYSGRVDIIVTSLKIDVSDEKYTKDIDQIVADLQIRQKAQLSVGTTNELFLEAANEGSWGNELRARVDYEGLEDGSALFNLSVRDGGTGEVETFQNLSVDESETRYIKKVLEKDSQLVRVIGTLPSARPEQNASTWEEIEEQIDPESREEEKKKFKAEGVWYELCSNGVQPIDRAGDGDPLESNNFTEGEGDKTGIYALEKADLFNLLCIPPYKQEANGLDVETGVIDQAITYCHKRRAMMIIDSPSGWDSKGKAKTGIKTDVGSTSENAAVFFPRLVMPNPLKENQIEVFAACGAVAGIFARTDGTRGVWKAPAGLEAVLKGVAALSVPLTDPENGELNPLGINCLRNRPPAGKIVWGSRTRVGDDMLASEWKYIPVRRLALYLEETLYRNTKWAVFEPNDEPLWSQLRLSIGSFMQNLFKQGAFQGSSPKDAYFVKCDKETTTQYDIDRGIVNIMIGFAPLKPAEFVILKFQQIAGQS</sequence>
<comment type="similarity">
    <text evidence="1">Belongs to the myoviridae tail sheath protein family.</text>
</comment>
<gene>
    <name evidence="4" type="ORF">BJP34_16790</name>
</gene>
<evidence type="ECO:0000256" key="2">
    <source>
        <dbReference type="SAM" id="MobiDB-lite"/>
    </source>
</evidence>
<dbReference type="EMBL" id="CP017599">
    <property type="protein sequence ID" value="AOX00882.1"/>
    <property type="molecule type" value="Genomic_DNA"/>
</dbReference>
<evidence type="ECO:0000256" key="1">
    <source>
        <dbReference type="ARBA" id="ARBA00008005"/>
    </source>
</evidence>
<dbReference type="AlphaFoldDB" id="A0A1D8TT95"/>
<reference evidence="5" key="1">
    <citation type="submission" date="2016-10" db="EMBL/GenBank/DDBJ databases">
        <title>Comparative genomics uncovers the prolific and rare metabolic potential of the cyanobacterial genus Moorea.</title>
        <authorList>
            <person name="Leao T."/>
            <person name="Castelao G."/>
            <person name="Korobeynikov A."/>
            <person name="Monroe E.A."/>
            <person name="Podell S."/>
            <person name="Glukhov E."/>
            <person name="Allen E."/>
            <person name="Gerwick W.H."/>
            <person name="Gerwick L."/>
        </authorList>
    </citation>
    <scope>NUCLEOTIDE SEQUENCE [LARGE SCALE GENOMIC DNA]</scope>
    <source>
        <strain evidence="5">PAL-8-15-08-1</strain>
    </source>
</reference>
<dbReference type="STRING" id="1458985.BJP34_16790"/>
<organism evidence="4 5">
    <name type="scientific">Moorena producens PAL-8-15-08-1</name>
    <dbReference type="NCBI Taxonomy" id="1458985"/>
    <lineage>
        <taxon>Bacteria</taxon>
        <taxon>Bacillati</taxon>
        <taxon>Cyanobacteriota</taxon>
        <taxon>Cyanophyceae</taxon>
        <taxon>Coleofasciculales</taxon>
        <taxon>Coleofasciculaceae</taxon>
        <taxon>Moorena</taxon>
    </lineage>
</organism>
<dbReference type="InterPro" id="IPR052042">
    <property type="entry name" value="Tail_sheath_structural"/>
</dbReference>
<name>A0A1D8TT95_9CYAN</name>
<dbReference type="KEGG" id="mpro:BJP34_16790"/>
<dbReference type="Gene3D" id="3.40.50.11780">
    <property type="match status" value="2"/>
</dbReference>
<feature type="region of interest" description="Disordered" evidence="2">
    <location>
        <begin position="186"/>
        <end position="210"/>
    </location>
</feature>
<dbReference type="PANTHER" id="PTHR35861:SF1">
    <property type="entry name" value="PHAGE TAIL SHEATH PROTEIN"/>
    <property type="match status" value="1"/>
</dbReference>
<dbReference type="PANTHER" id="PTHR35861">
    <property type="match status" value="1"/>
</dbReference>